<dbReference type="GO" id="GO:0048699">
    <property type="term" value="P:generation of neurons"/>
    <property type="evidence" value="ECO:0007669"/>
    <property type="project" value="UniProtKB-ARBA"/>
</dbReference>
<dbReference type="PROSITE" id="PS50238">
    <property type="entry name" value="RHOGAP"/>
    <property type="match status" value="1"/>
</dbReference>
<feature type="domain" description="Ras-associating" evidence="5">
    <location>
        <begin position="517"/>
        <end position="631"/>
    </location>
</feature>
<feature type="compositionally biased region" description="Polar residues" evidence="3">
    <location>
        <begin position="896"/>
        <end position="912"/>
    </location>
</feature>
<feature type="compositionally biased region" description="Acidic residues" evidence="3">
    <location>
        <begin position="1142"/>
        <end position="1154"/>
    </location>
</feature>
<dbReference type="SUPFAM" id="SSF50729">
    <property type="entry name" value="PH domain-like"/>
    <property type="match status" value="1"/>
</dbReference>
<dbReference type="CDD" id="cd04402">
    <property type="entry name" value="RhoGAP_ARHGAP20"/>
    <property type="match status" value="1"/>
</dbReference>
<dbReference type="Pfam" id="PF00621">
    <property type="entry name" value="RhoGEF"/>
    <property type="match status" value="1"/>
</dbReference>
<evidence type="ECO:0000259" key="6">
    <source>
        <dbReference type="PROSITE" id="PS50238"/>
    </source>
</evidence>
<dbReference type="GeneID" id="112685899"/>
<evidence type="ECO:0000256" key="2">
    <source>
        <dbReference type="ARBA" id="ARBA00022553"/>
    </source>
</evidence>
<dbReference type="RefSeq" id="XP_025413729.1">
    <property type="nucleotide sequence ID" value="XM_025557944.1"/>
</dbReference>
<dbReference type="SUPFAM" id="SSF54236">
    <property type="entry name" value="Ubiquitin-like"/>
    <property type="match status" value="1"/>
</dbReference>
<evidence type="ECO:0000313" key="8">
    <source>
        <dbReference type="RefSeq" id="XP_025413729.1"/>
    </source>
</evidence>
<keyword evidence="2" id="KW-0597">Phosphoprotein</keyword>
<dbReference type="GO" id="GO:0007165">
    <property type="term" value="P:signal transduction"/>
    <property type="evidence" value="ECO:0007669"/>
    <property type="project" value="InterPro"/>
</dbReference>
<feature type="compositionally biased region" description="Low complexity" evidence="3">
    <location>
        <begin position="949"/>
        <end position="961"/>
    </location>
</feature>
<evidence type="ECO:0000259" key="4">
    <source>
        <dbReference type="PROSITE" id="PS50010"/>
    </source>
</evidence>
<feature type="compositionally biased region" description="Pro residues" evidence="3">
    <location>
        <begin position="1230"/>
        <end position="1242"/>
    </location>
</feature>
<accession>A0A8B8FS02</accession>
<dbReference type="PANTHER" id="PTHR23179:SF3">
    <property type="entry name" value="RHO GTPASE-ACTIVATING PROTEIN 20"/>
    <property type="match status" value="1"/>
</dbReference>
<dbReference type="Gene3D" id="1.10.555.10">
    <property type="entry name" value="Rho GTPase activation protein"/>
    <property type="match status" value="1"/>
</dbReference>
<dbReference type="SMART" id="SM00325">
    <property type="entry name" value="RhoGEF"/>
    <property type="match status" value="1"/>
</dbReference>
<dbReference type="PANTHER" id="PTHR23179">
    <property type="entry name" value="T-CELL ACTIVATION RHO GTPASE ACTIVATING PROTEIN-RELATED"/>
    <property type="match status" value="1"/>
</dbReference>
<proteinExistence type="predicted"/>
<dbReference type="InterPro" id="IPR011993">
    <property type="entry name" value="PH-like_dom_sf"/>
</dbReference>
<dbReference type="InterPro" id="IPR029071">
    <property type="entry name" value="Ubiquitin-like_domsf"/>
</dbReference>
<feature type="region of interest" description="Disordered" evidence="3">
    <location>
        <begin position="1092"/>
        <end position="1247"/>
    </location>
</feature>
<dbReference type="Pfam" id="PF22286">
    <property type="entry name" value="RHG20_PH"/>
    <property type="match status" value="1"/>
</dbReference>
<protein>
    <submittedName>
        <fullName evidence="8">Uncharacterized protein LOC112685899 isoform X1</fullName>
    </submittedName>
</protein>
<dbReference type="InterPro" id="IPR000219">
    <property type="entry name" value="DH_dom"/>
</dbReference>
<dbReference type="SMART" id="SM00324">
    <property type="entry name" value="RhoGAP"/>
    <property type="match status" value="1"/>
</dbReference>
<dbReference type="InterPro" id="IPR000198">
    <property type="entry name" value="RhoGAP_dom"/>
</dbReference>
<dbReference type="GO" id="GO:0005085">
    <property type="term" value="F:guanyl-nucleotide exchange factor activity"/>
    <property type="evidence" value="ECO:0007669"/>
    <property type="project" value="InterPro"/>
</dbReference>
<dbReference type="SUPFAM" id="SSF48065">
    <property type="entry name" value="DBL homology domain (DH-domain)"/>
    <property type="match status" value="1"/>
</dbReference>
<dbReference type="InterPro" id="IPR008936">
    <property type="entry name" value="Rho_GTPase_activation_prot"/>
</dbReference>
<dbReference type="Gene3D" id="2.30.29.30">
    <property type="entry name" value="Pleckstrin-homology domain (PH domain)/Phosphotyrosine-binding domain (PTB)"/>
    <property type="match status" value="1"/>
</dbReference>
<dbReference type="GO" id="GO:0035023">
    <property type="term" value="P:regulation of Rho protein signal transduction"/>
    <property type="evidence" value="ECO:0007669"/>
    <property type="project" value="InterPro"/>
</dbReference>
<evidence type="ECO:0000313" key="7">
    <source>
        <dbReference type="Proteomes" id="UP000694846"/>
    </source>
</evidence>
<dbReference type="Pfam" id="PF00788">
    <property type="entry name" value="RA"/>
    <property type="match status" value="1"/>
</dbReference>
<dbReference type="GO" id="GO:0071944">
    <property type="term" value="C:cell periphery"/>
    <property type="evidence" value="ECO:0007669"/>
    <property type="project" value="UniProtKB-ARBA"/>
</dbReference>
<evidence type="ECO:0000256" key="3">
    <source>
        <dbReference type="SAM" id="MobiDB-lite"/>
    </source>
</evidence>
<dbReference type="PROSITE" id="PS50200">
    <property type="entry name" value="RA"/>
    <property type="match status" value="1"/>
</dbReference>
<keyword evidence="1" id="KW-0343">GTPase activation</keyword>
<dbReference type="InterPro" id="IPR000159">
    <property type="entry name" value="RA_dom"/>
</dbReference>
<dbReference type="InterPro" id="IPR035899">
    <property type="entry name" value="DBL_dom_sf"/>
</dbReference>
<feature type="domain" description="Rho-GAP" evidence="6">
    <location>
        <begin position="669"/>
        <end position="853"/>
    </location>
</feature>
<dbReference type="PROSITE" id="PS50010">
    <property type="entry name" value="DH_2"/>
    <property type="match status" value="1"/>
</dbReference>
<dbReference type="Proteomes" id="UP000694846">
    <property type="component" value="Unplaced"/>
</dbReference>
<dbReference type="AlphaFoldDB" id="A0A8B8FS02"/>
<dbReference type="InterPro" id="IPR047886">
    <property type="entry name" value="ARHGAP20-like_RhoGAP"/>
</dbReference>
<organism evidence="7 8">
    <name type="scientific">Sipha flava</name>
    <name type="common">yellow sugarcane aphid</name>
    <dbReference type="NCBI Taxonomy" id="143950"/>
    <lineage>
        <taxon>Eukaryota</taxon>
        <taxon>Metazoa</taxon>
        <taxon>Ecdysozoa</taxon>
        <taxon>Arthropoda</taxon>
        <taxon>Hexapoda</taxon>
        <taxon>Insecta</taxon>
        <taxon>Pterygota</taxon>
        <taxon>Neoptera</taxon>
        <taxon>Paraneoptera</taxon>
        <taxon>Hemiptera</taxon>
        <taxon>Sternorrhyncha</taxon>
        <taxon>Aphidomorpha</taxon>
        <taxon>Aphidoidea</taxon>
        <taxon>Aphididae</taxon>
        <taxon>Sipha</taxon>
    </lineage>
</organism>
<reference evidence="8" key="1">
    <citation type="submission" date="2025-08" db="UniProtKB">
        <authorList>
            <consortium name="RefSeq"/>
        </authorList>
    </citation>
    <scope>IDENTIFICATION</scope>
    <source>
        <tissue evidence="8">Whole body</tissue>
    </source>
</reference>
<feature type="compositionally biased region" description="Low complexity" evidence="3">
    <location>
        <begin position="1179"/>
        <end position="1208"/>
    </location>
</feature>
<feature type="compositionally biased region" description="Low complexity" evidence="3">
    <location>
        <begin position="382"/>
        <end position="392"/>
    </location>
</feature>
<evidence type="ECO:0000259" key="5">
    <source>
        <dbReference type="PROSITE" id="PS50200"/>
    </source>
</evidence>
<keyword evidence="7" id="KW-1185">Reference proteome</keyword>
<gene>
    <name evidence="8" type="primary">LOC112685899</name>
</gene>
<sequence length="1277" mass="143748">MEDSCSVDNLAQQVEALQFRKQSKKIGRKLSRRLSLITKVPNIFNVKFAGAEGLTSQKTVGVVPSGDNGAVHTHEITVIAPDKTQRFITGTSDQTIQQLLAGLVFEFSLEKPGYYLGGSLAEIDEKSTIGFVEGDIVIVQEDQFCSDQKYENDERYCLLQKFIHDEMAYVTCLKSAKEFYGEPLRRMDILSLEEYDLVFEPLLKVADECYQIYLKLKIIIENWDPAVAQIGSLFSANFWDCYNDYQEVHRHAKELLREKSALDEDFVAFCVQRKGAAKHSLQHIIDLPVQRLSQYETYFQDFLNETRPEHGRGAEYHDLCMVTSAVKQTIKRVHEQSDLERIQDVFPNDFLRLYDKEALTMKMKGLIRKRGGTGTAALRRALSSKSLRSESPPSTPNKIRNESPRKFIMETPVQFVNGVHCQERHLFLFDDLLLVAKAKSGSNFKLKDKVRISEIWLNESPAVIDEVAEIPKSSDTSFVIGWPTTNYVAVFSTQATRNLWWSKLTEESQEEIRKEPPTTNVQVFYQDLTTGIEYCKTFAIGPDESARDCVKIALDHLEMRDADPSQYQLWAKTPREEPPYPLFGHEKPYSVKLSCLRDGISAEEGFDLDHCNNVHDNPLARCHFILRSVKAQENETNKKTPKKSSGRMKIGQVFKKTPTKENGGNLFGVPLNRICDGENLPKPVMAMLHQIFSKGPFTQGIFRKSANARLVRELREKMDICEDVCLENVPVLVTAALFKDMLRSLPDPLLCTNLFPKWRSALDSPNLHMKLFRIKMIIDQLPKPNYLLLCHFLCVLYHISRRSTHNLMSAANLGVCVGPSLLWSDSPAMCPTEDLRTVPALVEILIAHCELLCGPHVPNLLGDPRDSGTEESDSMRRDDSSIDSLEVSPPPRKDQISLSRDSGLTLSDSQLYTPDEEESGSTSSSGYDPAFDQAHSTKAVPQPPPPVTPTTTPTTPTTAAVAVPTMTGDYVRVYPGWEDRKNVSFQRQAWFRQRSKRLTATASKEAVRRSASEESVLDGGNVPPPPTPPRRSKPATAAVVQTNSGNLVPAPQQDHQYRKMSAADYYNVVVVKSEVVVDSLYPNNYSTELTIKPVTAYDDDEPTPSPPPPSSTVRRPSEAVEFQSRYRHRVQTAAREDCRGDDNEEDSSTLSDEDCTPHVSRSNSRGNEVVADSLKLRQHQPSQPSSSAVQQQQQQQTPPAHVDGTVVRLRGRLKRKEEKAVVSASRSRSLPPPPPYRPPPPANRRAPITSYYLGECSQAQQQRFVVTRTYADEESYV</sequence>
<feature type="region of interest" description="Disordered" evidence="3">
    <location>
        <begin position="999"/>
        <end position="1034"/>
    </location>
</feature>
<dbReference type="GO" id="GO:0005096">
    <property type="term" value="F:GTPase activator activity"/>
    <property type="evidence" value="ECO:0007669"/>
    <property type="project" value="UniProtKB-KW"/>
</dbReference>
<dbReference type="OrthoDB" id="27389at2759"/>
<dbReference type="InterPro" id="IPR047887">
    <property type="entry name" value="ARHGAP20_PH"/>
</dbReference>
<feature type="domain" description="DH" evidence="4">
    <location>
        <begin position="154"/>
        <end position="336"/>
    </location>
</feature>
<dbReference type="SUPFAM" id="SSF48350">
    <property type="entry name" value="GTPase activation domain, GAP"/>
    <property type="match status" value="1"/>
</dbReference>
<feature type="region of interest" description="Disordered" evidence="3">
    <location>
        <begin position="860"/>
        <end position="961"/>
    </location>
</feature>
<dbReference type="Gene3D" id="1.20.900.10">
    <property type="entry name" value="Dbl homology (DH) domain"/>
    <property type="match status" value="1"/>
</dbReference>
<feature type="compositionally biased region" description="Basic and acidic residues" evidence="3">
    <location>
        <begin position="863"/>
        <end position="880"/>
    </location>
</feature>
<dbReference type="Pfam" id="PF00620">
    <property type="entry name" value="RhoGAP"/>
    <property type="match status" value="1"/>
</dbReference>
<evidence type="ECO:0000256" key="1">
    <source>
        <dbReference type="ARBA" id="ARBA00022468"/>
    </source>
</evidence>
<feature type="region of interest" description="Disordered" evidence="3">
    <location>
        <begin position="382"/>
        <end position="403"/>
    </location>
</feature>
<name>A0A8B8FS02_9HEMI</name>